<accession>A0A0V0RUA1</accession>
<sequence>MLLNVKQAVHDGNVTIPLLLFDILRKRHIVFEQLTKAKRDRFAKFQFASRLDLINRDNHINI</sequence>
<dbReference type="EMBL" id="JYDL01000078">
    <property type="protein sequence ID" value="KRX18050.1"/>
    <property type="molecule type" value="Genomic_DNA"/>
</dbReference>
<dbReference type="AlphaFoldDB" id="A0A0V0RUA1"/>
<organism evidence="1 2">
    <name type="scientific">Trichinella nelsoni</name>
    <dbReference type="NCBI Taxonomy" id="6336"/>
    <lineage>
        <taxon>Eukaryota</taxon>
        <taxon>Metazoa</taxon>
        <taxon>Ecdysozoa</taxon>
        <taxon>Nematoda</taxon>
        <taxon>Enoplea</taxon>
        <taxon>Dorylaimia</taxon>
        <taxon>Trichinellida</taxon>
        <taxon>Trichinellidae</taxon>
        <taxon>Trichinella</taxon>
    </lineage>
</organism>
<protein>
    <submittedName>
        <fullName evidence="1">Uncharacterized protein</fullName>
    </submittedName>
</protein>
<gene>
    <name evidence="1" type="ORF">T07_4389</name>
</gene>
<reference evidence="1 2" key="1">
    <citation type="submission" date="2015-01" db="EMBL/GenBank/DDBJ databases">
        <title>Evolution of Trichinella species and genotypes.</title>
        <authorList>
            <person name="Korhonen P.K."/>
            <person name="Edoardo P."/>
            <person name="Giuseppe L.R."/>
            <person name="Gasser R.B."/>
        </authorList>
    </citation>
    <scope>NUCLEOTIDE SEQUENCE [LARGE SCALE GENOMIC DNA]</scope>
    <source>
        <strain evidence="1">ISS37</strain>
    </source>
</reference>
<dbReference type="Proteomes" id="UP000054630">
    <property type="component" value="Unassembled WGS sequence"/>
</dbReference>
<evidence type="ECO:0000313" key="1">
    <source>
        <dbReference type="EMBL" id="KRX18050.1"/>
    </source>
</evidence>
<comment type="caution">
    <text evidence="1">The sequence shown here is derived from an EMBL/GenBank/DDBJ whole genome shotgun (WGS) entry which is preliminary data.</text>
</comment>
<keyword evidence="2" id="KW-1185">Reference proteome</keyword>
<dbReference type="OrthoDB" id="10568431at2759"/>
<proteinExistence type="predicted"/>
<name>A0A0V0RUA1_9BILA</name>
<evidence type="ECO:0000313" key="2">
    <source>
        <dbReference type="Proteomes" id="UP000054630"/>
    </source>
</evidence>